<organism evidence="3 4">
    <name type="scientific">Cucurbita argyrosperma subsp. sororia</name>
    <dbReference type="NCBI Taxonomy" id="37648"/>
    <lineage>
        <taxon>Eukaryota</taxon>
        <taxon>Viridiplantae</taxon>
        <taxon>Streptophyta</taxon>
        <taxon>Embryophyta</taxon>
        <taxon>Tracheophyta</taxon>
        <taxon>Spermatophyta</taxon>
        <taxon>Magnoliopsida</taxon>
        <taxon>eudicotyledons</taxon>
        <taxon>Gunneridae</taxon>
        <taxon>Pentapetalae</taxon>
        <taxon>rosids</taxon>
        <taxon>fabids</taxon>
        <taxon>Cucurbitales</taxon>
        <taxon>Cucurbitaceae</taxon>
        <taxon>Cucurbiteae</taxon>
        <taxon>Cucurbita</taxon>
    </lineage>
</organism>
<dbReference type="PANTHER" id="PTHR11802:SF132">
    <property type="entry name" value="SERINE CARBOXYPEPTIDASE-LIKE 36-RELATED"/>
    <property type="match status" value="1"/>
</dbReference>
<dbReference type="Pfam" id="PF00450">
    <property type="entry name" value="Peptidase_S10"/>
    <property type="match status" value="3"/>
</dbReference>
<gene>
    <name evidence="3" type="primary">SCPL40</name>
    <name evidence="3" type="ORF">SDJN03_11914</name>
</gene>
<protein>
    <submittedName>
        <fullName evidence="3">Serine carboxypeptidase-like 40</fullName>
    </submittedName>
</protein>
<keyword evidence="2" id="KW-0325">Glycoprotein</keyword>
<dbReference type="Proteomes" id="UP000685013">
    <property type="component" value="Chromosome 7"/>
</dbReference>
<dbReference type="EMBL" id="JAGKQH010000007">
    <property type="protein sequence ID" value="KAG6595361.1"/>
    <property type="molecule type" value="Genomic_DNA"/>
</dbReference>
<dbReference type="GO" id="GO:0006508">
    <property type="term" value="P:proteolysis"/>
    <property type="evidence" value="ECO:0007669"/>
    <property type="project" value="InterPro"/>
</dbReference>
<sequence>MSLDLEILSLFNSAVSHSDFIHRRLPTISMAADQSILLCFFVSFFAFQIAAKNQKEALDALYKAKFFTNSIAADSSDFFVRNHVPDQNTDVLPTVEIYDQTGLKQQDKIERLPGQPPRVELSQYGGYVTVNKSAGRAFYYYFVESPENKASLPLLLWLNGGPGCSSLGYGAMGELGPFRAVLNDETDQIGTYDFFASHALIADRTANDIKKYCDFSPNLTIQSPQCLAASKIAYSNIQAEVQRAMHANVTKLAHDWDLCNDVLKDWTDSASTIIPLLREFMDNGLRVWVFSGDTDGNVPITSTKDYRHDEAFGQETLVPLVGGYATVRGAGHEVPSFQPRRALALITHFLEGTSLPPSSPSSHSS</sequence>
<dbReference type="GO" id="GO:0004185">
    <property type="term" value="F:serine-type carboxypeptidase activity"/>
    <property type="evidence" value="ECO:0007669"/>
    <property type="project" value="InterPro"/>
</dbReference>
<evidence type="ECO:0000313" key="3">
    <source>
        <dbReference type="EMBL" id="KAG6595361.1"/>
    </source>
</evidence>
<feature type="non-terminal residue" evidence="3">
    <location>
        <position position="1"/>
    </location>
</feature>
<reference evidence="3 4" key="1">
    <citation type="journal article" date="2021" name="Hortic Res">
        <title>The domestication of Cucurbita argyrosperma as revealed by the genome of its wild relative.</title>
        <authorList>
            <person name="Barrera-Redondo J."/>
            <person name="Sanchez-de la Vega G."/>
            <person name="Aguirre-Liguori J.A."/>
            <person name="Castellanos-Morales G."/>
            <person name="Gutierrez-Guerrero Y.T."/>
            <person name="Aguirre-Dugua X."/>
            <person name="Aguirre-Planter E."/>
            <person name="Tenaillon M.I."/>
            <person name="Lira-Saade R."/>
            <person name="Eguiarte L.E."/>
        </authorList>
    </citation>
    <scope>NUCLEOTIDE SEQUENCE [LARGE SCALE GENOMIC DNA]</scope>
    <source>
        <strain evidence="3">JBR-2021</strain>
    </source>
</reference>
<dbReference type="GO" id="GO:0005773">
    <property type="term" value="C:vacuole"/>
    <property type="evidence" value="ECO:0007669"/>
    <property type="project" value="TreeGrafter"/>
</dbReference>
<keyword evidence="4" id="KW-1185">Reference proteome</keyword>
<dbReference type="AlphaFoldDB" id="A0AAV6NE72"/>
<comment type="caution">
    <text evidence="3">The sequence shown here is derived from an EMBL/GenBank/DDBJ whole genome shotgun (WGS) entry which is preliminary data.</text>
</comment>
<keyword evidence="3" id="KW-0378">Hydrolase</keyword>
<evidence type="ECO:0000256" key="2">
    <source>
        <dbReference type="ARBA" id="ARBA00023180"/>
    </source>
</evidence>
<dbReference type="InterPro" id="IPR001563">
    <property type="entry name" value="Peptidase_S10"/>
</dbReference>
<dbReference type="PANTHER" id="PTHR11802">
    <property type="entry name" value="SERINE PROTEASE FAMILY S10 SERINE CARBOXYPEPTIDASE"/>
    <property type="match status" value="1"/>
</dbReference>
<evidence type="ECO:0000256" key="1">
    <source>
        <dbReference type="ARBA" id="ARBA00022729"/>
    </source>
</evidence>
<proteinExistence type="predicted"/>
<keyword evidence="3" id="KW-0645">Protease</keyword>
<keyword evidence="1" id="KW-0732">Signal</keyword>
<keyword evidence="3" id="KW-0121">Carboxypeptidase</keyword>
<accession>A0AAV6NE72</accession>
<evidence type="ECO:0000313" key="4">
    <source>
        <dbReference type="Proteomes" id="UP000685013"/>
    </source>
</evidence>
<name>A0AAV6NE72_9ROSI</name>